<keyword evidence="6" id="KW-0808">Transferase</keyword>
<gene>
    <name evidence="10" type="ORF">GM50_10125</name>
</gene>
<keyword evidence="8" id="KW-0704">Schiff base</keyword>
<dbReference type="PROSITE" id="PS00958">
    <property type="entry name" value="TRANSALDOLASE_2"/>
    <property type="match status" value="1"/>
</dbReference>
<evidence type="ECO:0000313" key="10">
    <source>
        <dbReference type="EMBL" id="KGA17932.1"/>
    </source>
</evidence>
<evidence type="ECO:0000256" key="8">
    <source>
        <dbReference type="ARBA" id="ARBA00023270"/>
    </source>
</evidence>
<evidence type="ECO:0000256" key="3">
    <source>
        <dbReference type="ARBA" id="ARBA00004959"/>
    </source>
</evidence>
<dbReference type="InterPro" id="IPR018225">
    <property type="entry name" value="Transaldolase_AS"/>
</dbReference>
<comment type="caution">
    <text evidence="10">The sequence shown here is derived from an EMBL/GenBank/DDBJ whole genome shotgun (WGS) entry which is preliminary data.</text>
</comment>
<accession>A0A094Q3I8</accession>
<evidence type="ECO:0000256" key="9">
    <source>
        <dbReference type="ARBA" id="ARBA00048810"/>
    </source>
</evidence>
<evidence type="ECO:0000256" key="2">
    <source>
        <dbReference type="ARBA" id="ARBA00004496"/>
    </source>
</evidence>
<keyword evidence="7" id="KW-0570">Pentose shunt</keyword>
<evidence type="ECO:0000256" key="7">
    <source>
        <dbReference type="ARBA" id="ARBA00023126"/>
    </source>
</evidence>
<dbReference type="GO" id="GO:0005737">
    <property type="term" value="C:cytoplasm"/>
    <property type="evidence" value="ECO:0007669"/>
    <property type="project" value="UniProtKB-SubCell"/>
</dbReference>
<dbReference type="CDD" id="cd00955">
    <property type="entry name" value="Transaldolase_like"/>
    <property type="match status" value="1"/>
</dbReference>
<comment type="pathway">
    <text evidence="3">Carbohydrate degradation; pentose phosphate pathway.</text>
</comment>
<dbReference type="PROSITE" id="PS01054">
    <property type="entry name" value="TRANSALDOLASE_1"/>
    <property type="match status" value="1"/>
</dbReference>
<dbReference type="Pfam" id="PF00923">
    <property type="entry name" value="TAL_FSA"/>
    <property type="match status" value="1"/>
</dbReference>
<evidence type="ECO:0000256" key="6">
    <source>
        <dbReference type="ARBA" id="ARBA00022679"/>
    </source>
</evidence>
<evidence type="ECO:0000256" key="5">
    <source>
        <dbReference type="ARBA" id="ARBA00022490"/>
    </source>
</evidence>
<sequence length="365" mass="39037">MITNEIAGIGTSIWLDDLSRAKLKGMDPFSLPARIKNSGVVGVTTNPSIFNSAITGSTDYAADISSMKLLSPEEIVKKLTTDDVRDACDLFSEIYSKTTGVDGRVSIEVDPRLAHETEATIAEGKSLWAIVDRPNLMIKVPATLAGLPAITELIASGISVNVTLIFSCKRYEEVIDAFISGIEGAHQRGFDVSKIHSVASFFISRIDTAVDQQLKSIGTPSSSELLGKAAIANAVLAYELFISKSSSPGWAKLREVGAHMQRPLWASTGVKDPAYEDTRYVTQLVAPNTVNTMPQSTLDALIDHGKFQGDTISPAIAESHQVLAKLSASGVSLNSITDQLEIDGVAAFAKAWQALLDDVQEARTA</sequence>
<reference evidence="10" key="1">
    <citation type="submission" date="2014-05" db="EMBL/GenBank/DDBJ databases">
        <title>Key roles for freshwater Actinobacteria revealed by deep metagenomic sequencing.</title>
        <authorList>
            <person name="Ghai R."/>
            <person name="Mizuno C.M."/>
            <person name="Picazo A."/>
            <person name="Camacho A."/>
            <person name="Rodriguez-Valera F."/>
        </authorList>
    </citation>
    <scope>NUCLEOTIDE SEQUENCE</scope>
</reference>
<dbReference type="GO" id="GO:0006098">
    <property type="term" value="P:pentose-phosphate shunt"/>
    <property type="evidence" value="ECO:0007669"/>
    <property type="project" value="UniProtKB-UniPathway"/>
</dbReference>
<dbReference type="PANTHER" id="PTHR10683:SF31">
    <property type="entry name" value="TRANSALDOLASE"/>
    <property type="match status" value="1"/>
</dbReference>
<dbReference type="GO" id="GO:0004801">
    <property type="term" value="F:transaldolase activity"/>
    <property type="evidence" value="ECO:0007669"/>
    <property type="project" value="UniProtKB-EC"/>
</dbReference>
<dbReference type="AlphaFoldDB" id="A0A094Q3I8"/>
<comment type="subcellular location">
    <subcellularLocation>
        <location evidence="2">Cytoplasm</location>
    </subcellularLocation>
</comment>
<protein>
    <recommendedName>
        <fullName evidence="11">Transaldolase</fullName>
    </recommendedName>
</protein>
<dbReference type="NCBIfam" id="TIGR00876">
    <property type="entry name" value="tal_mycobact"/>
    <property type="match status" value="1"/>
</dbReference>
<comment type="similarity">
    <text evidence="4">Belongs to the transaldolase family. Type 2 subfamily.</text>
</comment>
<dbReference type="PANTHER" id="PTHR10683">
    <property type="entry name" value="TRANSALDOLASE"/>
    <property type="match status" value="1"/>
</dbReference>
<dbReference type="UniPathway" id="UPA00115"/>
<dbReference type="Gene3D" id="3.20.20.70">
    <property type="entry name" value="Aldolase class I"/>
    <property type="match status" value="1"/>
</dbReference>
<dbReference type="InterPro" id="IPR004732">
    <property type="entry name" value="Transaldolase_2"/>
</dbReference>
<keyword evidence="5" id="KW-0963">Cytoplasm</keyword>
<evidence type="ECO:0000256" key="1">
    <source>
        <dbReference type="ARBA" id="ARBA00003518"/>
    </source>
</evidence>
<proteinExistence type="inferred from homology"/>
<name>A0A094Q3I8_9ZZZZ</name>
<dbReference type="HAMAP" id="MF_00493">
    <property type="entry name" value="Transaldolase_2"/>
    <property type="match status" value="1"/>
</dbReference>
<dbReference type="PIRSF" id="PIRSF036915">
    <property type="entry name" value="Trnald_Bac_Plnt"/>
    <property type="match status" value="1"/>
</dbReference>
<dbReference type="InterPro" id="IPR013785">
    <property type="entry name" value="Aldolase_TIM"/>
</dbReference>
<dbReference type="EMBL" id="JNSK01000033">
    <property type="protein sequence ID" value="KGA17932.1"/>
    <property type="molecule type" value="Genomic_DNA"/>
</dbReference>
<dbReference type="SUPFAM" id="SSF51569">
    <property type="entry name" value="Aldolase"/>
    <property type="match status" value="1"/>
</dbReference>
<dbReference type="InterPro" id="IPR001585">
    <property type="entry name" value="TAL/FSA"/>
</dbReference>
<organism evidence="10">
    <name type="scientific">freshwater metagenome</name>
    <dbReference type="NCBI Taxonomy" id="449393"/>
    <lineage>
        <taxon>unclassified sequences</taxon>
        <taxon>metagenomes</taxon>
        <taxon>ecological metagenomes</taxon>
    </lineage>
</organism>
<comment type="catalytic activity">
    <reaction evidence="9">
        <text>D-sedoheptulose 7-phosphate + D-glyceraldehyde 3-phosphate = D-erythrose 4-phosphate + beta-D-fructose 6-phosphate</text>
        <dbReference type="Rhea" id="RHEA:17053"/>
        <dbReference type="ChEBI" id="CHEBI:16897"/>
        <dbReference type="ChEBI" id="CHEBI:57483"/>
        <dbReference type="ChEBI" id="CHEBI:57634"/>
        <dbReference type="ChEBI" id="CHEBI:59776"/>
        <dbReference type="EC" id="2.2.1.2"/>
    </reaction>
</comment>
<dbReference type="GO" id="GO:0005975">
    <property type="term" value="P:carbohydrate metabolic process"/>
    <property type="evidence" value="ECO:0007669"/>
    <property type="project" value="InterPro"/>
</dbReference>
<evidence type="ECO:0008006" key="11">
    <source>
        <dbReference type="Google" id="ProtNLM"/>
    </source>
</evidence>
<comment type="function">
    <text evidence="1">Transaldolase is important for the balance of metabolites in the pentose-phosphate pathway.</text>
</comment>
<dbReference type="NCBIfam" id="NF002881">
    <property type="entry name" value="PRK03343.1"/>
    <property type="match status" value="1"/>
</dbReference>
<evidence type="ECO:0000256" key="4">
    <source>
        <dbReference type="ARBA" id="ARBA00008426"/>
    </source>
</evidence>